<dbReference type="EMBL" id="MN738902">
    <property type="protein sequence ID" value="QHT30529.1"/>
    <property type="molecule type" value="Genomic_DNA"/>
</dbReference>
<evidence type="ECO:0000313" key="1">
    <source>
        <dbReference type="EMBL" id="QHT30529.1"/>
    </source>
</evidence>
<proteinExistence type="predicted"/>
<reference evidence="1" key="1">
    <citation type="journal article" date="2020" name="Nature">
        <title>Giant virus diversity and host interactions through global metagenomics.</title>
        <authorList>
            <person name="Schulz F."/>
            <person name="Roux S."/>
            <person name="Paez-Espino D."/>
            <person name="Jungbluth S."/>
            <person name="Walsh D.A."/>
            <person name="Denef V.J."/>
            <person name="McMahon K.D."/>
            <person name="Konstantinidis K.T."/>
            <person name="Eloe-Fadrosh E.A."/>
            <person name="Kyrpides N.C."/>
            <person name="Woyke T."/>
        </authorList>
    </citation>
    <scope>NUCLEOTIDE SEQUENCE</scope>
    <source>
        <strain evidence="1">GVMAG-M-3300009151-35</strain>
    </source>
</reference>
<dbReference type="AlphaFoldDB" id="A0A6C0EQB8"/>
<sequence length="295" mass="34779">MDIEEDIGLVKINYKIFKTCLNNFNQSNTIISENIVNKANDLVSNYNCFVSNYDARSLWEKKKIIALNKTKAPKARPHIIYIDFSDDAKCKKEFISYLNKLTDVNKETIYNKLSSFIIQVDHEILNTLFDVLINFIKSSNNNIYIDVLYLFNKDYIENNISKYYNNYLKEKEWLPSLINNTYKSIFDDENYDVYCEYVKLKKSTISMIKALCIILKKINKMNIIEEITENIFIDLNKFILTSDYKHINELLLDELAIIIDFLPKQKYINQISAINISNLDTSTKFKITNIIDKYK</sequence>
<accession>A0A6C0EQB8</accession>
<organism evidence="1">
    <name type="scientific">viral metagenome</name>
    <dbReference type="NCBI Taxonomy" id="1070528"/>
    <lineage>
        <taxon>unclassified sequences</taxon>
        <taxon>metagenomes</taxon>
        <taxon>organismal metagenomes</taxon>
    </lineage>
</organism>
<protein>
    <submittedName>
        <fullName evidence="1">Uncharacterized protein</fullName>
    </submittedName>
</protein>
<name>A0A6C0EQB8_9ZZZZ</name>